<dbReference type="HOGENOM" id="CLU_013049_0_1_0"/>
<comment type="catalytic activity">
    <reaction evidence="7">
        <text>a 2'-deoxyadenosine in DNA + S-adenosyl-L-methionine = an N(6)-methyl-2'-deoxyadenosine in DNA + S-adenosyl-L-homocysteine + H(+)</text>
        <dbReference type="Rhea" id="RHEA:15197"/>
        <dbReference type="Rhea" id="RHEA-COMP:12418"/>
        <dbReference type="Rhea" id="RHEA-COMP:12419"/>
        <dbReference type="ChEBI" id="CHEBI:15378"/>
        <dbReference type="ChEBI" id="CHEBI:57856"/>
        <dbReference type="ChEBI" id="CHEBI:59789"/>
        <dbReference type="ChEBI" id="CHEBI:90615"/>
        <dbReference type="ChEBI" id="CHEBI:90616"/>
        <dbReference type="EC" id="2.1.1.72"/>
    </reaction>
</comment>
<gene>
    <name evidence="11" type="ORF">Apau_2273</name>
</gene>
<dbReference type="Gene3D" id="3.40.50.150">
    <property type="entry name" value="Vaccinia Virus protein VP39"/>
    <property type="match status" value="1"/>
</dbReference>
<evidence type="ECO:0000256" key="5">
    <source>
        <dbReference type="ARBA" id="ARBA00022691"/>
    </source>
</evidence>
<evidence type="ECO:0000259" key="10">
    <source>
        <dbReference type="Pfam" id="PF12161"/>
    </source>
</evidence>
<dbReference type="InterPro" id="IPR029063">
    <property type="entry name" value="SAM-dependent_MTases_sf"/>
</dbReference>
<dbReference type="InterPro" id="IPR004546">
    <property type="entry name" value="Restrct_endonuc_T1M"/>
</dbReference>
<name>E3CZP8_9BACT</name>
<dbReference type="OrthoDB" id="9814572at2"/>
<evidence type="ECO:0000313" key="11">
    <source>
        <dbReference type="EMBL" id="EFQ24680.1"/>
    </source>
</evidence>
<evidence type="ECO:0000313" key="12">
    <source>
        <dbReference type="Proteomes" id="UP000005096"/>
    </source>
</evidence>
<dbReference type="InterPro" id="IPR051537">
    <property type="entry name" value="DNA_Adenine_Mtase"/>
</dbReference>
<feature type="domain" description="DNA methylase adenine-specific" evidence="9">
    <location>
        <begin position="203"/>
        <end position="511"/>
    </location>
</feature>
<evidence type="ECO:0000259" key="9">
    <source>
        <dbReference type="Pfam" id="PF02384"/>
    </source>
</evidence>
<evidence type="ECO:0000256" key="7">
    <source>
        <dbReference type="ARBA" id="ARBA00047942"/>
    </source>
</evidence>
<dbReference type="PROSITE" id="PS00092">
    <property type="entry name" value="N6_MTASE"/>
    <property type="match status" value="1"/>
</dbReference>
<dbReference type="REBASE" id="29868">
    <property type="entry name" value="M.Apa12260II"/>
</dbReference>
<dbReference type="InterPro" id="IPR038333">
    <property type="entry name" value="T1MK-like_N_sf"/>
</dbReference>
<dbReference type="GO" id="GO:0008170">
    <property type="term" value="F:N-methyltransferase activity"/>
    <property type="evidence" value="ECO:0007669"/>
    <property type="project" value="InterPro"/>
</dbReference>
<dbReference type="PaxDb" id="584708-Apau_2273"/>
<keyword evidence="5" id="KW-0949">S-adenosyl-L-methionine</keyword>
<dbReference type="PRINTS" id="PR00507">
    <property type="entry name" value="N12N6MTFRASE"/>
</dbReference>
<reference evidence="11 12" key="1">
    <citation type="journal article" date="2010" name="Stand. Genomic Sci.">
        <title>Non-contiguous finished genome sequence of Aminomonas paucivorans type strain (GLU-3).</title>
        <authorList>
            <person name="Pitluck S."/>
            <person name="Yasawong M."/>
            <person name="Held B."/>
            <person name="Lapidus A."/>
            <person name="Nolan M."/>
            <person name="Copeland A."/>
            <person name="Lucas S."/>
            <person name="Del Rio T.G."/>
            <person name="Tice H."/>
            <person name="Cheng J.F."/>
            <person name="Chertkov O."/>
            <person name="Goodwin L."/>
            <person name="Tapia R."/>
            <person name="Han C."/>
            <person name="Liolios K."/>
            <person name="Ivanova N."/>
            <person name="Mavromatis K."/>
            <person name="Ovchinnikova G."/>
            <person name="Pati A."/>
            <person name="Chen A."/>
            <person name="Palaniappan K."/>
            <person name="Land M."/>
            <person name="Hauser L."/>
            <person name="Chang Y.J."/>
            <person name="Jeffries C.D."/>
            <person name="Pukall R."/>
            <person name="Spring S."/>
            <person name="Rohde M."/>
            <person name="Sikorski J."/>
            <person name="Goker M."/>
            <person name="Woyke T."/>
            <person name="Bristow J."/>
            <person name="Eisen J.A."/>
            <person name="Markowitz V."/>
            <person name="Hugenholtz P."/>
            <person name="Kyrpides N.C."/>
            <person name="Klenk H.P."/>
        </authorList>
    </citation>
    <scope>NUCLEOTIDE SEQUENCE [LARGE SCALE GENOMIC DNA]</scope>
    <source>
        <strain evidence="11 12">DSM 12260</strain>
    </source>
</reference>
<dbReference type="Proteomes" id="UP000005096">
    <property type="component" value="Chromosome"/>
</dbReference>
<evidence type="ECO:0000256" key="8">
    <source>
        <dbReference type="SAM" id="MobiDB-lite"/>
    </source>
</evidence>
<evidence type="ECO:0000256" key="6">
    <source>
        <dbReference type="ARBA" id="ARBA00022747"/>
    </source>
</evidence>
<dbReference type="Pfam" id="PF02384">
    <property type="entry name" value="N6_Mtase"/>
    <property type="match status" value="1"/>
</dbReference>
<dbReference type="RefSeq" id="WP_006301921.1">
    <property type="nucleotide sequence ID" value="NZ_CM001022.1"/>
</dbReference>
<dbReference type="PANTHER" id="PTHR42933">
    <property type="entry name" value="SLR6095 PROTEIN"/>
    <property type="match status" value="1"/>
</dbReference>
<dbReference type="GO" id="GO:0003677">
    <property type="term" value="F:DNA binding"/>
    <property type="evidence" value="ECO:0007669"/>
    <property type="project" value="InterPro"/>
</dbReference>
<dbReference type="InterPro" id="IPR002052">
    <property type="entry name" value="DNA_methylase_N6_adenine_CS"/>
</dbReference>
<proteinExistence type="inferred from homology"/>
<keyword evidence="3" id="KW-0489">Methyltransferase</keyword>
<evidence type="ECO:0000256" key="2">
    <source>
        <dbReference type="ARBA" id="ARBA00011900"/>
    </source>
</evidence>
<comment type="similarity">
    <text evidence="1">Belongs to the N(4)/N(6)-methyltransferase family.</text>
</comment>
<dbReference type="EC" id="2.1.1.72" evidence="2"/>
<protein>
    <recommendedName>
        <fullName evidence="2">site-specific DNA-methyltransferase (adenine-specific)</fullName>
        <ecNumber evidence="2">2.1.1.72</ecNumber>
    </recommendedName>
</protein>
<organism evidence="11 12">
    <name type="scientific">Aminomonas paucivorans DSM 12260</name>
    <dbReference type="NCBI Taxonomy" id="584708"/>
    <lineage>
        <taxon>Bacteria</taxon>
        <taxon>Thermotogati</taxon>
        <taxon>Synergistota</taxon>
        <taxon>Synergistia</taxon>
        <taxon>Synergistales</taxon>
        <taxon>Synergistaceae</taxon>
        <taxon>Aminomonas</taxon>
    </lineage>
</organism>
<evidence type="ECO:0000256" key="4">
    <source>
        <dbReference type="ARBA" id="ARBA00022679"/>
    </source>
</evidence>
<keyword evidence="12" id="KW-1185">Reference proteome</keyword>
<feature type="compositionally biased region" description="Basic and acidic residues" evidence="8">
    <location>
        <begin position="1"/>
        <end position="14"/>
    </location>
</feature>
<dbReference type="STRING" id="584708.Apau_2273"/>
<evidence type="ECO:0000256" key="1">
    <source>
        <dbReference type="ARBA" id="ARBA00006594"/>
    </source>
</evidence>
<dbReference type="NCBIfam" id="TIGR00497">
    <property type="entry name" value="hsdM"/>
    <property type="match status" value="1"/>
</dbReference>
<dbReference type="AlphaFoldDB" id="E3CZP8"/>
<feature type="region of interest" description="Disordered" evidence="8">
    <location>
        <begin position="1"/>
        <end position="27"/>
    </location>
</feature>
<dbReference type="InterPro" id="IPR022749">
    <property type="entry name" value="D12N6_MeTrfase_N"/>
</dbReference>
<sequence length="548" mass="60557">MAEREDSLGLREEAGTGFGTNGTHGAKEAERAELHKTIWRIANDLRGSVDGWDFKSYVLGMLFYRFISENLTAYLNEQERRAGTPDFDYAALSDAEAEQGRDETVKEKGFYILPSELFANVRARARRDEDLNETLDRVFAHIEGSARGTDSEDDFKGLFDDLDVNSGKLGPTVAKRNEKLVKLLDAIGDLPLAGGGGGFADNTIDLFGDAYEYLMQMYASTAGKSGGEFYTPQEVSELLAHIAAAGKREVNKVYDPACGSGSLLLQFLKVLGPDRVRQGFFGQEINLTTYNLCRINMFLHDVNYEKFHIAHGDTLTDPAHGDDEPFEAIVSNPPYSIRWEGDANPLLINDPRFAPAGVLAPKSKADLAFTMHILSWLAVNGTAAIVEFPGVLYRGGAEAKIRRYLIDNNYVDAVIQLPADLFFGTTIATCVIVLKKSKGDNATLFLDASGECVRSGNKNRLDPEHRQKILQAYRARRDVPHFARLVDNEEIARNGYNIAVSSYVEQRDTREAVDIRALNAEIARIVARQGELRAQIDALVADLEGDQA</sequence>
<dbReference type="SUPFAM" id="SSF53335">
    <property type="entry name" value="S-adenosyl-L-methionine-dependent methyltransferases"/>
    <property type="match status" value="1"/>
</dbReference>
<accession>E3CZP8</accession>
<feature type="domain" description="N6 adenine-specific DNA methyltransferase N-terminal" evidence="10">
    <location>
        <begin position="34"/>
        <end position="187"/>
    </location>
</feature>
<dbReference type="GO" id="GO:0032259">
    <property type="term" value="P:methylation"/>
    <property type="evidence" value="ECO:0007669"/>
    <property type="project" value="UniProtKB-KW"/>
</dbReference>
<dbReference type="Gene3D" id="1.20.1260.30">
    <property type="match status" value="1"/>
</dbReference>
<keyword evidence="4" id="KW-0808">Transferase</keyword>
<dbReference type="GO" id="GO:0009307">
    <property type="term" value="P:DNA restriction-modification system"/>
    <property type="evidence" value="ECO:0007669"/>
    <property type="project" value="UniProtKB-KW"/>
</dbReference>
<dbReference type="Pfam" id="PF12161">
    <property type="entry name" value="HsdM_N"/>
    <property type="match status" value="1"/>
</dbReference>
<keyword evidence="6" id="KW-0680">Restriction system</keyword>
<dbReference type="PANTHER" id="PTHR42933:SF1">
    <property type="entry name" value="SITE-SPECIFIC DNA-METHYLTRANSFERASE (ADENINE-SPECIFIC)"/>
    <property type="match status" value="1"/>
</dbReference>
<dbReference type="InterPro" id="IPR003356">
    <property type="entry name" value="DNA_methylase_A-5"/>
</dbReference>
<evidence type="ECO:0000256" key="3">
    <source>
        <dbReference type="ARBA" id="ARBA00022603"/>
    </source>
</evidence>
<dbReference type="EMBL" id="CM001022">
    <property type="protein sequence ID" value="EFQ24680.1"/>
    <property type="molecule type" value="Genomic_DNA"/>
</dbReference>
<dbReference type="eggNOG" id="COG0286">
    <property type="taxonomic scope" value="Bacteria"/>
</dbReference>
<dbReference type="GO" id="GO:0009007">
    <property type="term" value="F:site-specific DNA-methyltransferase (adenine-specific) activity"/>
    <property type="evidence" value="ECO:0007669"/>
    <property type="project" value="UniProtKB-EC"/>
</dbReference>